<organism evidence="13 14">
    <name type="scientific">Pleodorina starrii</name>
    <dbReference type="NCBI Taxonomy" id="330485"/>
    <lineage>
        <taxon>Eukaryota</taxon>
        <taxon>Viridiplantae</taxon>
        <taxon>Chlorophyta</taxon>
        <taxon>core chlorophytes</taxon>
        <taxon>Chlorophyceae</taxon>
        <taxon>CS clade</taxon>
        <taxon>Chlamydomonadales</taxon>
        <taxon>Volvocaceae</taxon>
        <taxon>Pleodorina</taxon>
    </lineage>
</organism>
<feature type="compositionally biased region" description="Polar residues" evidence="11">
    <location>
        <begin position="1221"/>
        <end position="1233"/>
    </location>
</feature>
<feature type="compositionally biased region" description="Low complexity" evidence="11">
    <location>
        <begin position="128"/>
        <end position="141"/>
    </location>
</feature>
<evidence type="ECO:0000256" key="10">
    <source>
        <dbReference type="SAM" id="Coils"/>
    </source>
</evidence>
<evidence type="ECO:0000256" key="5">
    <source>
        <dbReference type="ARBA" id="ARBA00023016"/>
    </source>
</evidence>
<dbReference type="AlphaFoldDB" id="A0A9W6BYE0"/>
<evidence type="ECO:0000313" key="13">
    <source>
        <dbReference type="EMBL" id="GLC60469.1"/>
    </source>
</evidence>
<feature type="region of interest" description="Disordered" evidence="11">
    <location>
        <begin position="857"/>
        <end position="887"/>
    </location>
</feature>
<reference evidence="13 14" key="1">
    <citation type="journal article" date="2023" name="Commun. Biol.">
        <title>Reorganization of the ancestral sex-determining regions during the evolution of trioecy in Pleodorina starrii.</title>
        <authorList>
            <person name="Takahashi K."/>
            <person name="Suzuki S."/>
            <person name="Kawai-Toyooka H."/>
            <person name="Yamamoto K."/>
            <person name="Hamaji T."/>
            <person name="Ootsuki R."/>
            <person name="Yamaguchi H."/>
            <person name="Kawachi M."/>
            <person name="Higashiyama T."/>
            <person name="Nozaki H."/>
        </authorList>
    </citation>
    <scope>NUCLEOTIDE SEQUENCE [LARGE SCALE GENOMIC DNA]</scope>
    <source>
        <strain evidence="13 14">NIES-4479</strain>
    </source>
</reference>
<comment type="subcellular location">
    <subcellularLocation>
        <location evidence="1">Nucleus</location>
    </subcellularLocation>
</comment>
<keyword evidence="3" id="KW-0597">Phosphoprotein</keyword>
<evidence type="ECO:0000259" key="12">
    <source>
        <dbReference type="PROSITE" id="PS00434"/>
    </source>
</evidence>
<dbReference type="GO" id="GO:0003700">
    <property type="term" value="F:DNA-binding transcription factor activity"/>
    <property type="evidence" value="ECO:0007669"/>
    <property type="project" value="InterPro"/>
</dbReference>
<comment type="caution">
    <text evidence="13">The sequence shown here is derived from an EMBL/GenBank/DDBJ whole genome shotgun (WGS) entry which is preliminary data.</text>
</comment>
<feature type="compositionally biased region" description="Gly residues" evidence="11">
    <location>
        <begin position="1013"/>
        <end position="1027"/>
    </location>
</feature>
<comment type="similarity">
    <text evidence="9">Belongs to the HSF family.</text>
</comment>
<dbReference type="PANTHER" id="PTHR10015">
    <property type="entry name" value="HEAT SHOCK TRANSCRIPTION FACTOR"/>
    <property type="match status" value="1"/>
</dbReference>
<dbReference type="InterPro" id="IPR000232">
    <property type="entry name" value="HSF_DNA-bd"/>
</dbReference>
<evidence type="ECO:0000256" key="4">
    <source>
        <dbReference type="ARBA" id="ARBA00023015"/>
    </source>
</evidence>
<feature type="region of interest" description="Disordered" evidence="11">
    <location>
        <begin position="1218"/>
        <end position="1240"/>
    </location>
</feature>
<keyword evidence="7" id="KW-0804">Transcription</keyword>
<dbReference type="Pfam" id="PF00447">
    <property type="entry name" value="HSF_DNA-bind"/>
    <property type="match status" value="1"/>
</dbReference>
<comment type="subunit">
    <text evidence="2">Homotrimer.</text>
</comment>
<feature type="region of interest" description="Disordered" evidence="11">
    <location>
        <begin position="128"/>
        <end position="156"/>
    </location>
</feature>
<keyword evidence="10" id="KW-0175">Coiled coil</keyword>
<dbReference type="SUPFAM" id="SSF46785">
    <property type="entry name" value="Winged helix' DNA-binding domain"/>
    <property type="match status" value="1"/>
</dbReference>
<proteinExistence type="inferred from homology"/>
<feature type="coiled-coil region" evidence="10">
    <location>
        <begin position="563"/>
        <end position="590"/>
    </location>
</feature>
<evidence type="ECO:0000256" key="9">
    <source>
        <dbReference type="RuleBase" id="RU004020"/>
    </source>
</evidence>
<dbReference type="PROSITE" id="PS00434">
    <property type="entry name" value="HSF_DOMAIN"/>
    <property type="match status" value="1"/>
</dbReference>
<feature type="region of interest" description="Disordered" evidence="11">
    <location>
        <begin position="1013"/>
        <end position="1068"/>
    </location>
</feature>
<keyword evidence="4" id="KW-0805">Transcription regulation</keyword>
<evidence type="ECO:0000256" key="8">
    <source>
        <dbReference type="ARBA" id="ARBA00023242"/>
    </source>
</evidence>
<dbReference type="InterPro" id="IPR036388">
    <property type="entry name" value="WH-like_DNA-bd_sf"/>
</dbReference>
<evidence type="ECO:0000256" key="3">
    <source>
        <dbReference type="ARBA" id="ARBA00022553"/>
    </source>
</evidence>
<feature type="coiled-coil region" evidence="10">
    <location>
        <begin position="780"/>
        <end position="814"/>
    </location>
</feature>
<feature type="compositionally biased region" description="Low complexity" evidence="11">
    <location>
        <begin position="857"/>
        <end position="878"/>
    </location>
</feature>
<evidence type="ECO:0000256" key="7">
    <source>
        <dbReference type="ARBA" id="ARBA00023163"/>
    </source>
</evidence>
<feature type="compositionally biased region" description="Gly residues" evidence="11">
    <location>
        <begin position="652"/>
        <end position="665"/>
    </location>
</feature>
<keyword evidence="5" id="KW-0346">Stress response</keyword>
<accession>A0A9W6BYE0</accession>
<evidence type="ECO:0000313" key="14">
    <source>
        <dbReference type="Proteomes" id="UP001165080"/>
    </source>
</evidence>
<protein>
    <recommendedName>
        <fullName evidence="12">HSF-type DNA-binding domain-containing protein</fullName>
    </recommendedName>
</protein>
<dbReference type="Gene3D" id="1.10.10.10">
    <property type="entry name" value="Winged helix-like DNA-binding domain superfamily/Winged helix DNA-binding domain"/>
    <property type="match status" value="1"/>
</dbReference>
<dbReference type="SMART" id="SM00415">
    <property type="entry name" value="HSF"/>
    <property type="match status" value="1"/>
</dbReference>
<dbReference type="InterPro" id="IPR036390">
    <property type="entry name" value="WH_DNA-bd_sf"/>
</dbReference>
<keyword evidence="14" id="KW-1185">Reference proteome</keyword>
<evidence type="ECO:0000256" key="2">
    <source>
        <dbReference type="ARBA" id="ARBA00011233"/>
    </source>
</evidence>
<feature type="domain" description="HSF-type DNA-binding" evidence="12">
    <location>
        <begin position="61"/>
        <end position="85"/>
    </location>
</feature>
<feature type="compositionally biased region" description="Low complexity" evidence="11">
    <location>
        <begin position="500"/>
        <end position="511"/>
    </location>
</feature>
<evidence type="ECO:0000256" key="11">
    <source>
        <dbReference type="SAM" id="MobiDB-lite"/>
    </source>
</evidence>
<feature type="compositionally biased region" description="Low complexity" evidence="11">
    <location>
        <begin position="404"/>
        <end position="420"/>
    </location>
</feature>
<feature type="compositionally biased region" description="Gly residues" evidence="11">
    <location>
        <begin position="512"/>
        <end position="521"/>
    </location>
</feature>
<feature type="region of interest" description="Disordered" evidence="11">
    <location>
        <begin position="500"/>
        <end position="527"/>
    </location>
</feature>
<feature type="compositionally biased region" description="Gly residues" evidence="11">
    <location>
        <begin position="620"/>
        <end position="641"/>
    </location>
</feature>
<keyword evidence="8" id="KW-0539">Nucleus</keyword>
<dbReference type="FunFam" id="1.10.10.10:FF:000037">
    <property type="entry name" value="Heat stress transcription factor B-4"/>
    <property type="match status" value="1"/>
</dbReference>
<feature type="compositionally biased region" description="Gly residues" evidence="11">
    <location>
        <begin position="358"/>
        <end position="372"/>
    </location>
</feature>
<dbReference type="GO" id="GO:0005634">
    <property type="term" value="C:nucleus"/>
    <property type="evidence" value="ECO:0007669"/>
    <property type="project" value="UniProtKB-SubCell"/>
</dbReference>
<evidence type="ECO:0000256" key="1">
    <source>
        <dbReference type="ARBA" id="ARBA00004123"/>
    </source>
</evidence>
<sequence>MTGEGHSARGQQGGNQSQPAPFLRKTYELVDDPTTNSIISWGPQGKSFVVWKPSEFAANLLPQYFKHNNFSSFVRQLNTYGFRKVDPDRWEFANEHFQQHNKELLLTIHRRKPASSNAAAATTGGTSAAAGAAAGGSSTSAPQATQHPSALPAHPFQASVPTADASAASASAPAVPSAAAAAVPGPSAPVAIPIPNTLHSHGSASLPMVAGAAPASFSLSPPYPLDLGIAATLPLFTAPSPSGPGSAGVGAGAFGSGPAGLPSMPLLSVQAPPPPATGAVPPVVAAAGSAFSRPLTAAPPAVPGIKAEVRSAPPLGPLLPPGGTAPLSRLELLVGEYLKPGQQMLAALTKQPSLPNQGGLGKSLGDGGGDGGSCRPADSTGAVPGPTDVHGGEAPQQLLQVPQPHTSHSNSSNTMPSASSTERNDPMAADSEYDGIAAAGAQGALSSGGGGIGKANKRSRFDLEPQGLDAAAATAAGQQAAAGGAAVALARGPGAQQQFAPPSVFVSSPPGATGGASGSGGAPVNFDAAGNPLPAGITRPLPQHLGGTTAALLNEMAGQLGRLSALAREVEGLKEENTALKRSMEALTQAYGNVRLHGAAGEAGAAAAGGGLPSGPSGLAAGGDGAMEGPGASPGGGGGGAYDSVMGAEGVASGGSDGNAGGSCGSGPTPQLEDMNDAAAAAGGGPVKAAPIPTNSRLPLPPQVAEAQHKRVWDQKLRHDDLEKQLLAQREASAQQAAKTAALEAALAVNTAMAVHDAARLGRVLEERVTAQSEVVRDRLEAQERAHKAAQDVNQRLEARVAELEAQLRALGQDTSVAVASGAVWVQGPPPPALPDPVINNPNHYNLQMPLARADAAALGARVQPRQQQQDAADAQPPTHGSLGEEGADAGRDIAAAAGAVVGAAVELVGSPPAGGGGAPPRLLSELAAAVTGKGSVAALAPQRLTLALSPEAELYAKSIEDRLWGTVEQIVNSAQSPADGARLVLQVAKARHDAYTAAAAAAAVAALSSSSGGGGGMSSSGGGVGTGALSDVNGNNTGGSGTSDSNTPGASGSNAGEGPPDAVATGCNPGAAATTAAVSASPLASGQAAEVAAASVRPCLEAYTGLVDRSRLHAPGGASGCHGERAASERHAGYWWAKGMATDAANSREGSGSCPPPPLPLSAPPLGPAAGAARAYATECGTGGAAFHHQEGELGPKNQDYHLQTVDAAVTVLAGGHSGAETQPQGRQQTATDDMDVGA</sequence>
<dbReference type="PRINTS" id="PR00056">
    <property type="entry name" value="HSFDOMAIN"/>
</dbReference>
<keyword evidence="6" id="KW-0238">DNA-binding</keyword>
<evidence type="ECO:0000256" key="6">
    <source>
        <dbReference type="ARBA" id="ARBA00023125"/>
    </source>
</evidence>
<dbReference type="PANTHER" id="PTHR10015:SF427">
    <property type="entry name" value="HEAT SHOCK FACTOR PROTEIN"/>
    <property type="match status" value="1"/>
</dbReference>
<feature type="region of interest" description="Disordered" evidence="11">
    <location>
        <begin position="1"/>
        <end position="21"/>
    </location>
</feature>
<dbReference type="EMBL" id="BRXU01000034">
    <property type="protein sequence ID" value="GLC60469.1"/>
    <property type="molecule type" value="Genomic_DNA"/>
</dbReference>
<gene>
    <name evidence="13" type="primary">PLEST002036</name>
    <name evidence="13" type="ORF">PLESTB_001615700</name>
</gene>
<dbReference type="Proteomes" id="UP001165080">
    <property type="component" value="Unassembled WGS sequence"/>
</dbReference>
<feature type="region of interest" description="Disordered" evidence="11">
    <location>
        <begin position="351"/>
        <end position="428"/>
    </location>
</feature>
<feature type="compositionally biased region" description="Low complexity" evidence="11">
    <location>
        <begin position="642"/>
        <end position="651"/>
    </location>
</feature>
<dbReference type="GO" id="GO:0043565">
    <property type="term" value="F:sequence-specific DNA binding"/>
    <property type="evidence" value="ECO:0007669"/>
    <property type="project" value="InterPro"/>
</dbReference>
<feature type="region of interest" description="Disordered" evidence="11">
    <location>
        <begin position="619"/>
        <end position="676"/>
    </location>
</feature>
<name>A0A9W6BYE0_9CHLO</name>